<dbReference type="Proteomes" id="UP000515512">
    <property type="component" value="Chromosome"/>
</dbReference>
<dbReference type="KEGG" id="nhu:H0264_32655"/>
<reference evidence="1 2" key="1">
    <citation type="submission" date="2020-07" db="EMBL/GenBank/DDBJ databases">
        <authorList>
            <person name="Zhuang K."/>
            <person name="Ran Y."/>
        </authorList>
    </citation>
    <scope>NUCLEOTIDE SEQUENCE [LARGE SCALE GENOMIC DNA]</scope>
    <source>
        <strain evidence="1 2">WCH-YHL-001</strain>
    </source>
</reference>
<dbReference type="EMBL" id="CP059399">
    <property type="protein sequence ID" value="QLY29910.1"/>
    <property type="molecule type" value="Genomic_DNA"/>
</dbReference>
<organism evidence="1 2">
    <name type="scientific">Nocardia huaxiensis</name>
    <dbReference type="NCBI Taxonomy" id="2755382"/>
    <lineage>
        <taxon>Bacteria</taxon>
        <taxon>Bacillati</taxon>
        <taxon>Actinomycetota</taxon>
        <taxon>Actinomycetes</taxon>
        <taxon>Mycobacteriales</taxon>
        <taxon>Nocardiaceae</taxon>
        <taxon>Nocardia</taxon>
    </lineage>
</organism>
<name>A0A7D6VHT6_9NOCA</name>
<keyword evidence="2" id="KW-1185">Reference proteome</keyword>
<accession>A0A7D6VHT6</accession>
<sequence length="49" mass="5063">MPDSAVTLLVIVGFIALALGLRVLAAAEAREPARAAQPGIDAQRAMMSE</sequence>
<evidence type="ECO:0000313" key="1">
    <source>
        <dbReference type="EMBL" id="QLY29910.1"/>
    </source>
</evidence>
<gene>
    <name evidence="1" type="ORF">H0264_32655</name>
</gene>
<dbReference type="RefSeq" id="WP_181581112.1">
    <property type="nucleotide sequence ID" value="NZ_CP059399.1"/>
</dbReference>
<evidence type="ECO:0000313" key="2">
    <source>
        <dbReference type="Proteomes" id="UP000515512"/>
    </source>
</evidence>
<proteinExistence type="predicted"/>
<protein>
    <submittedName>
        <fullName evidence="1">Uncharacterized protein</fullName>
    </submittedName>
</protein>
<dbReference type="AlphaFoldDB" id="A0A7D6VHT6"/>